<dbReference type="FunFam" id="2.70.70.10:FF:000001">
    <property type="entry name" value="PTS system glucose-specific IIA component"/>
    <property type="match status" value="1"/>
</dbReference>
<evidence type="ECO:0000256" key="5">
    <source>
        <dbReference type="ARBA" id="ARBA00022679"/>
    </source>
</evidence>
<keyword evidence="5" id="KW-0808">Transferase</keyword>
<dbReference type="InterPro" id="IPR018113">
    <property type="entry name" value="PTrfase_EIIB_Cys"/>
</dbReference>
<evidence type="ECO:0000256" key="6">
    <source>
        <dbReference type="ARBA" id="ARBA00022683"/>
    </source>
</evidence>
<dbReference type="PROSITE" id="PS01035">
    <property type="entry name" value="PTS_EIIB_TYPE_1_CYS"/>
    <property type="match status" value="1"/>
</dbReference>
<dbReference type="Proteomes" id="UP000062260">
    <property type="component" value="Chromosome"/>
</dbReference>
<evidence type="ECO:0000256" key="2">
    <source>
        <dbReference type="ARBA" id="ARBA00022448"/>
    </source>
</evidence>
<accession>A0A109RH06</accession>
<dbReference type="InterPro" id="IPR013013">
    <property type="entry name" value="PTS_EIIC_1"/>
</dbReference>
<dbReference type="InterPro" id="IPR011055">
    <property type="entry name" value="Dup_hybrid_motif"/>
</dbReference>
<dbReference type="GO" id="GO:0008982">
    <property type="term" value="F:protein-N(PI)-phosphohistidine-sugar phosphotransferase activity"/>
    <property type="evidence" value="ECO:0007669"/>
    <property type="project" value="InterPro"/>
</dbReference>
<evidence type="ECO:0000256" key="1">
    <source>
        <dbReference type="ARBA" id="ARBA00004651"/>
    </source>
</evidence>
<keyword evidence="4" id="KW-0762">Sugar transport</keyword>
<dbReference type="InterPro" id="IPR001996">
    <property type="entry name" value="PTS_IIB_1"/>
</dbReference>
<dbReference type="InterPro" id="IPR011300">
    <property type="entry name" value="PTS_IIBC"/>
</dbReference>
<comment type="subcellular location">
    <subcellularLocation>
        <location evidence="1">Cell membrane</location>
        <topology evidence="1">Multi-pass membrane protein</topology>
    </subcellularLocation>
</comment>
<dbReference type="GO" id="GO:0090563">
    <property type="term" value="F:protein-phosphocysteine-sugar phosphotransferase activity"/>
    <property type="evidence" value="ECO:0007669"/>
    <property type="project" value="TreeGrafter"/>
</dbReference>
<keyword evidence="3" id="KW-1003">Cell membrane</keyword>
<dbReference type="Gene3D" id="2.70.70.10">
    <property type="entry name" value="Glucose Permease (Domain IIA)"/>
    <property type="match status" value="1"/>
</dbReference>
<keyword evidence="9" id="KW-1133">Transmembrane helix</keyword>
<keyword evidence="6" id="KW-0598">Phosphotransferase system</keyword>
<keyword evidence="2" id="KW-0813">Transport</keyword>
<evidence type="ECO:0000256" key="9">
    <source>
        <dbReference type="ARBA" id="ARBA00022989"/>
    </source>
</evidence>
<dbReference type="NCBIfam" id="TIGR02003">
    <property type="entry name" value="PTS-II-BC-unk1"/>
    <property type="match status" value="1"/>
</dbReference>
<dbReference type="InterPro" id="IPR036878">
    <property type="entry name" value="Glu_permease_IIB"/>
</dbReference>
<dbReference type="PANTHER" id="PTHR30009:SF8">
    <property type="entry name" value="PTS SYSTEM, IIBC COMPONENT"/>
    <property type="match status" value="1"/>
</dbReference>
<dbReference type="SUPFAM" id="SSF55604">
    <property type="entry name" value="Glucose permease domain IIB"/>
    <property type="match status" value="1"/>
</dbReference>
<evidence type="ECO:0000256" key="8">
    <source>
        <dbReference type="ARBA" id="ARBA00022777"/>
    </source>
</evidence>
<keyword evidence="10" id="KW-0472">Membrane</keyword>
<dbReference type="OrthoDB" id="9764327at2"/>
<dbReference type="InterPro" id="IPR050429">
    <property type="entry name" value="PTS_Glucose_EIICBA"/>
</dbReference>
<evidence type="ECO:0000256" key="3">
    <source>
        <dbReference type="ARBA" id="ARBA00022475"/>
    </source>
</evidence>
<dbReference type="STRING" id="128944.AWM75_05615"/>
<dbReference type="Pfam" id="PF00367">
    <property type="entry name" value="PTS_EIIB"/>
    <property type="match status" value="1"/>
</dbReference>
<dbReference type="EMBL" id="CP014163">
    <property type="protein sequence ID" value="AMB99504.1"/>
    <property type="molecule type" value="Genomic_DNA"/>
</dbReference>
<evidence type="ECO:0000256" key="10">
    <source>
        <dbReference type="ARBA" id="ARBA00023136"/>
    </source>
</evidence>
<dbReference type="Pfam" id="PF02378">
    <property type="entry name" value="PTS_EIIC"/>
    <property type="match status" value="1"/>
</dbReference>
<keyword evidence="7" id="KW-0812">Transmembrane</keyword>
<dbReference type="KEGG" id="auh:AWM75_05615"/>
<sequence length="724" mass="78197">MKKFFSFDFWQKFGKSLMAVIAVMPAAGLMISLGATIPLINPDWAFLVTLGDVVANIGWAIIGNLHLLFAVAIGGSWARDRAGGAFAAAIGFVLLNRITGSIFGVTPEMLADASATTTTLFGQVIPVNGYFTSVLEAPALNMGVFVGIIAGFMGATAYNKYYNFRKLPDALSFFNGKRFVPFVVILWSAIAALILSVVWPFIQTAINSFGVWIASSQETAPFVAPFVFGAMERLLLPFGLHHMLTIPINYTEIGGTYEILTGANMGQLVQGQDPLWFAWASDLANLRQAGDSQAYQSLLNNVTPARFKVGQMIGSMGITMGVAYAMYRNVDQDKKDAYKSMYISTALAVFLTGVTEPIEFMFMFAAMPLYLVYAGLQGLAFAMADLVNLRVHSFGVIELITRIPLIANAGILGDLFNFVWVTALFAVISYFIANFFIRKFNYATPGRNGNYEATQADQAEASQANAVDANQEVYNIINLLGGPDNIEFVDACMTRLRVTVQDESQVGDKELWLKNGARGFVLKDRGVQAVYGPKADVLKSDIQDVLDSGQDIPNLEIKGTAADNKSDQVEEVAAAEEVATPVDGQVTAIAEVSDEVFSNKMMGDGFAIKPSNGELVSPVKGVVQSVFPTKHALGITTDNGAEVLVHIGIDTVELEGELFEIIVAEGDLVDIGQEIGHMDIQAVEAAGKASDVIVAFTNMTDKSEFKLEQTGQQARGSRIATIKQ</sequence>
<dbReference type="PROSITE" id="PS51093">
    <property type="entry name" value="PTS_EIIA_TYPE_1"/>
    <property type="match status" value="1"/>
</dbReference>
<protein>
    <submittedName>
        <fullName evidence="11">PTS glucose/maltose transporter subunit IIBCA</fullName>
    </submittedName>
</protein>
<keyword evidence="8" id="KW-0418">Kinase</keyword>
<dbReference type="InterPro" id="IPR001127">
    <property type="entry name" value="PTS_EIIA_1_perm"/>
</dbReference>
<dbReference type="SUPFAM" id="SSF51261">
    <property type="entry name" value="Duplicated hybrid motif"/>
    <property type="match status" value="1"/>
</dbReference>
<dbReference type="RefSeq" id="WP_067979374.1">
    <property type="nucleotide sequence ID" value="NZ_CP014163.1"/>
</dbReference>
<dbReference type="NCBIfam" id="TIGR00830">
    <property type="entry name" value="PTBA"/>
    <property type="match status" value="1"/>
</dbReference>
<organism evidence="11 12">
    <name type="scientific">Aerococcus urinaehominis</name>
    <dbReference type="NCBI Taxonomy" id="128944"/>
    <lineage>
        <taxon>Bacteria</taxon>
        <taxon>Bacillati</taxon>
        <taxon>Bacillota</taxon>
        <taxon>Bacilli</taxon>
        <taxon>Lactobacillales</taxon>
        <taxon>Aerococcaceae</taxon>
        <taxon>Aerococcus</taxon>
    </lineage>
</organism>
<evidence type="ECO:0000256" key="7">
    <source>
        <dbReference type="ARBA" id="ARBA00022692"/>
    </source>
</evidence>
<name>A0A109RH06_9LACT</name>
<keyword evidence="12" id="KW-1185">Reference proteome</keyword>
<gene>
    <name evidence="11" type="ORF">AWM75_05615</name>
</gene>
<dbReference type="PROSITE" id="PS51098">
    <property type="entry name" value="PTS_EIIB_TYPE_1"/>
    <property type="match status" value="1"/>
</dbReference>
<proteinExistence type="predicted"/>
<dbReference type="Pfam" id="PF00358">
    <property type="entry name" value="PTS_EIIA_1"/>
    <property type="match status" value="1"/>
</dbReference>
<reference evidence="11 12" key="1">
    <citation type="journal article" date="2016" name="Genome Announc.">
        <title>Complete Genome Sequences of Aerococcus christensenii CCUG 28831T, Aerococcus sanguinicola CCUG 43001T, Aerococcus urinae CCUG 36881T, Aerococcus urinaeequi CCUG 28094T, Aerococcus urinaehominis CCUG 42038 BT, and Aerococcus viridans CCUG 4311T.</title>
        <authorList>
            <person name="Carkaci D."/>
            <person name="Dargis R."/>
            <person name="Nielsen X.C."/>
            <person name="Skovgaard O."/>
            <person name="Fuursted K."/>
            <person name="Christensen J.J."/>
        </authorList>
    </citation>
    <scope>NUCLEOTIDE SEQUENCE [LARGE SCALE GENOMIC DNA]</scope>
    <source>
        <strain evidence="11 12">CCUG42038B</strain>
    </source>
</reference>
<dbReference type="CDD" id="cd00212">
    <property type="entry name" value="PTS_IIB_glc"/>
    <property type="match status" value="1"/>
</dbReference>
<dbReference type="AlphaFoldDB" id="A0A109RH06"/>
<dbReference type="GO" id="GO:0016301">
    <property type="term" value="F:kinase activity"/>
    <property type="evidence" value="ECO:0007669"/>
    <property type="project" value="UniProtKB-KW"/>
</dbReference>
<dbReference type="NCBIfam" id="TIGR00826">
    <property type="entry name" value="EIIB_glc"/>
    <property type="match status" value="1"/>
</dbReference>
<reference evidence="12" key="2">
    <citation type="submission" date="2016-01" db="EMBL/GenBank/DDBJ databases">
        <title>Six Aerococcus type strain genome sequencing and assembly using PacBio and Illumina Hiseq.</title>
        <authorList>
            <person name="Carkaci D."/>
            <person name="Dargis R."/>
            <person name="Nielsen X.C."/>
            <person name="Skovgaard O."/>
            <person name="Fuursted K."/>
            <person name="Christensen J.J."/>
        </authorList>
    </citation>
    <scope>NUCLEOTIDE SEQUENCE [LARGE SCALE GENOMIC DNA]</scope>
    <source>
        <strain evidence="12">CCUG42038B</strain>
    </source>
</reference>
<dbReference type="PROSITE" id="PS00371">
    <property type="entry name" value="PTS_EIIA_TYPE_1_HIS"/>
    <property type="match status" value="1"/>
</dbReference>
<dbReference type="GO" id="GO:0009401">
    <property type="term" value="P:phosphoenolpyruvate-dependent sugar phosphotransferase system"/>
    <property type="evidence" value="ECO:0007669"/>
    <property type="project" value="UniProtKB-KW"/>
</dbReference>
<dbReference type="PROSITE" id="PS51103">
    <property type="entry name" value="PTS_EIIC_TYPE_1"/>
    <property type="match status" value="1"/>
</dbReference>
<evidence type="ECO:0000313" key="12">
    <source>
        <dbReference type="Proteomes" id="UP000062260"/>
    </source>
</evidence>
<evidence type="ECO:0000256" key="4">
    <source>
        <dbReference type="ARBA" id="ARBA00022597"/>
    </source>
</evidence>
<evidence type="ECO:0000313" key="11">
    <source>
        <dbReference type="EMBL" id="AMB99504.1"/>
    </source>
</evidence>
<dbReference type="GO" id="GO:0005886">
    <property type="term" value="C:plasma membrane"/>
    <property type="evidence" value="ECO:0007669"/>
    <property type="project" value="UniProtKB-SubCell"/>
</dbReference>
<dbReference type="InterPro" id="IPR003352">
    <property type="entry name" value="PTS_EIIC"/>
</dbReference>
<dbReference type="PANTHER" id="PTHR30009">
    <property type="entry name" value="CYTOCHROME C-TYPE SYNTHESIS PROTEIN AND PTS TRANSMEMBRANE COMPONENT"/>
    <property type="match status" value="1"/>
</dbReference>
<dbReference type="Gene3D" id="3.30.1360.60">
    <property type="entry name" value="Glucose permease domain IIB"/>
    <property type="match status" value="1"/>
</dbReference>